<protein>
    <submittedName>
        <fullName evidence="5">Branched-chain amino acid transport system substrate-binding protein</fullName>
    </submittedName>
</protein>
<evidence type="ECO:0000259" key="4">
    <source>
        <dbReference type="Pfam" id="PF13458"/>
    </source>
</evidence>
<organism evidence="5 6">
    <name type="scientific">Eoetvoesiella caeni</name>
    <dbReference type="NCBI Taxonomy" id="645616"/>
    <lineage>
        <taxon>Bacteria</taxon>
        <taxon>Pseudomonadati</taxon>
        <taxon>Pseudomonadota</taxon>
        <taxon>Betaproteobacteria</taxon>
        <taxon>Burkholderiales</taxon>
        <taxon>Alcaligenaceae</taxon>
        <taxon>Eoetvoesiella</taxon>
    </lineage>
</organism>
<reference evidence="5 6" key="1">
    <citation type="submission" date="2018-06" db="EMBL/GenBank/DDBJ databases">
        <title>Genomic Encyclopedia of Type Strains, Phase IV (KMG-IV): sequencing the most valuable type-strain genomes for metagenomic binning, comparative biology and taxonomic classification.</title>
        <authorList>
            <person name="Goeker M."/>
        </authorList>
    </citation>
    <scope>NUCLEOTIDE SEQUENCE [LARGE SCALE GENOMIC DNA]</scope>
    <source>
        <strain evidence="5 6">DSM 25520</strain>
    </source>
</reference>
<name>A0A366H6Z3_9BURK</name>
<feature type="domain" description="Leucine-binding protein" evidence="4">
    <location>
        <begin position="28"/>
        <end position="365"/>
    </location>
</feature>
<proteinExistence type="inferred from homology"/>
<feature type="signal peptide" evidence="3">
    <location>
        <begin position="1"/>
        <end position="26"/>
    </location>
</feature>
<dbReference type="Proteomes" id="UP000253628">
    <property type="component" value="Unassembled WGS sequence"/>
</dbReference>
<feature type="chain" id="PRO_5016602834" evidence="3">
    <location>
        <begin position="27"/>
        <end position="389"/>
    </location>
</feature>
<evidence type="ECO:0000256" key="2">
    <source>
        <dbReference type="ARBA" id="ARBA00022729"/>
    </source>
</evidence>
<dbReference type="InterPro" id="IPR051010">
    <property type="entry name" value="BCAA_transport"/>
</dbReference>
<evidence type="ECO:0000313" key="5">
    <source>
        <dbReference type="EMBL" id="RBP37921.1"/>
    </source>
</evidence>
<comment type="similarity">
    <text evidence="1">Belongs to the leucine-binding protein family.</text>
</comment>
<comment type="caution">
    <text evidence="5">The sequence shown here is derived from an EMBL/GenBank/DDBJ whole genome shotgun (WGS) entry which is preliminary data.</text>
</comment>
<dbReference type="SUPFAM" id="SSF53822">
    <property type="entry name" value="Periplasmic binding protein-like I"/>
    <property type="match status" value="1"/>
</dbReference>
<evidence type="ECO:0000256" key="1">
    <source>
        <dbReference type="ARBA" id="ARBA00010062"/>
    </source>
</evidence>
<dbReference type="Pfam" id="PF13458">
    <property type="entry name" value="Peripla_BP_6"/>
    <property type="match status" value="1"/>
</dbReference>
<accession>A0A366H6Z3</accession>
<keyword evidence="2 3" id="KW-0732">Signal</keyword>
<evidence type="ECO:0000313" key="6">
    <source>
        <dbReference type="Proteomes" id="UP000253628"/>
    </source>
</evidence>
<sequence length="389" mass="41315">MKRTLRAICFSSAALAAFTFGAAAQAETVNVGVTVPTTGPAAILGLGARNAVSLFPAKVAGFDVNFRVLDDASDITNSVKNAKQFLGDKVDLIVGSSTSPQSLAIIEAIAGSQTPLIALGASARIVTPMDDKKKWVFKTAANDSLMAQAIIEHMAGKNVKTLGFIGFGDAYGDSWLNEMKPLAEKHNIKMVAVERFNPKDQSVTGQVLRVTAAHPDAVLVAGSGTPAALPHATLKERGYKGLIYQTHGAATEDFLRVGGKALNGGYLPVGPNLVWEQLPDGYATKAASAKFVPLYESKFGANSRSNFAAQAYDVLLLLERALPEAAKKAKPGTTEFRIALRDALENIKDLPANAGVFNMTPADHSGLDKRARVIVKIQDEKWVLDKAEQ</sequence>
<dbReference type="InterPro" id="IPR028081">
    <property type="entry name" value="Leu-bd"/>
</dbReference>
<keyword evidence="6" id="KW-1185">Reference proteome</keyword>
<dbReference type="OrthoDB" id="9791590at2"/>
<dbReference type="EMBL" id="QNRQ01000008">
    <property type="protein sequence ID" value="RBP37921.1"/>
    <property type="molecule type" value="Genomic_DNA"/>
</dbReference>
<dbReference type="RefSeq" id="WP_113934077.1">
    <property type="nucleotide sequence ID" value="NZ_JACCEU010000009.1"/>
</dbReference>
<dbReference type="AlphaFoldDB" id="A0A366H6Z3"/>
<dbReference type="PANTHER" id="PTHR30483:SF38">
    <property type="entry name" value="BLR7848 PROTEIN"/>
    <property type="match status" value="1"/>
</dbReference>
<gene>
    <name evidence="5" type="ORF">DFR37_108103</name>
</gene>
<evidence type="ECO:0000256" key="3">
    <source>
        <dbReference type="SAM" id="SignalP"/>
    </source>
</evidence>
<dbReference type="CDD" id="cd06333">
    <property type="entry name" value="PBP1_ABC_RPA1789-like"/>
    <property type="match status" value="1"/>
</dbReference>
<dbReference type="Gene3D" id="3.40.50.2300">
    <property type="match status" value="2"/>
</dbReference>
<dbReference type="PANTHER" id="PTHR30483">
    <property type="entry name" value="LEUCINE-SPECIFIC-BINDING PROTEIN"/>
    <property type="match status" value="1"/>
</dbReference>
<dbReference type="InterPro" id="IPR028082">
    <property type="entry name" value="Peripla_BP_I"/>
</dbReference>